<dbReference type="InterPro" id="IPR013249">
    <property type="entry name" value="RNA_pol_sigma70_r4_t2"/>
</dbReference>
<dbReference type="EMBL" id="MVDE01000030">
    <property type="protein sequence ID" value="PKQ63278.1"/>
    <property type="molecule type" value="Genomic_DNA"/>
</dbReference>
<comment type="caution">
    <text evidence="7">The sequence shown here is derived from an EMBL/GenBank/DDBJ whole genome shotgun (WGS) entry which is preliminary data.</text>
</comment>
<keyword evidence="4" id="KW-0804">Transcription</keyword>
<evidence type="ECO:0000259" key="5">
    <source>
        <dbReference type="Pfam" id="PF04542"/>
    </source>
</evidence>
<dbReference type="InterPro" id="IPR013324">
    <property type="entry name" value="RNA_pol_sigma_r3/r4-like"/>
</dbReference>
<organism evidence="7 8">
    <name type="scientific">Labilibaculum manganireducens</name>
    <dbReference type="NCBI Taxonomy" id="1940525"/>
    <lineage>
        <taxon>Bacteria</taxon>
        <taxon>Pseudomonadati</taxon>
        <taxon>Bacteroidota</taxon>
        <taxon>Bacteroidia</taxon>
        <taxon>Marinilabiliales</taxon>
        <taxon>Marinifilaceae</taxon>
        <taxon>Labilibaculum</taxon>
    </lineage>
</organism>
<evidence type="ECO:0000256" key="4">
    <source>
        <dbReference type="ARBA" id="ARBA00023163"/>
    </source>
</evidence>
<dbReference type="Gene3D" id="1.10.1740.10">
    <property type="match status" value="1"/>
</dbReference>
<dbReference type="AlphaFoldDB" id="A0A2N3HYY3"/>
<dbReference type="NCBIfam" id="TIGR02985">
    <property type="entry name" value="Sig70_bacteroi1"/>
    <property type="match status" value="1"/>
</dbReference>
<dbReference type="PANTHER" id="PTHR43133">
    <property type="entry name" value="RNA POLYMERASE ECF-TYPE SIGMA FACTO"/>
    <property type="match status" value="1"/>
</dbReference>
<dbReference type="InterPro" id="IPR007627">
    <property type="entry name" value="RNA_pol_sigma70_r2"/>
</dbReference>
<dbReference type="SUPFAM" id="SSF88946">
    <property type="entry name" value="Sigma2 domain of RNA polymerase sigma factors"/>
    <property type="match status" value="1"/>
</dbReference>
<dbReference type="Pfam" id="PF04542">
    <property type="entry name" value="Sigma70_r2"/>
    <property type="match status" value="1"/>
</dbReference>
<sequence length="183" mass="21792">MKNHEQDIIRKFKSGDESGLRLLFDLYYVPLCAYAHKYFDSIDQAEDIVQEAFITLWEKNRLINFTGSIKSYLFSIVRNNSINKIKKENQYRFEEIENQAYTIIEDKFESQNIEQRKENLYQEIEKLPGQCKKVFEAIVFEKMKYVEVADELNVSVNTVKTHYSRALRQLRSNLDILIMIMLP</sequence>
<evidence type="ECO:0000313" key="8">
    <source>
        <dbReference type="Proteomes" id="UP000233618"/>
    </source>
</evidence>
<proteinExistence type="inferred from homology"/>
<accession>A0A2N3HYY3</accession>
<dbReference type="GO" id="GO:0003677">
    <property type="term" value="F:DNA binding"/>
    <property type="evidence" value="ECO:0007669"/>
    <property type="project" value="InterPro"/>
</dbReference>
<feature type="domain" description="RNA polymerase sigma-70 region 2" evidence="5">
    <location>
        <begin position="23"/>
        <end position="89"/>
    </location>
</feature>
<evidence type="ECO:0000256" key="2">
    <source>
        <dbReference type="ARBA" id="ARBA00023015"/>
    </source>
</evidence>
<evidence type="ECO:0000256" key="3">
    <source>
        <dbReference type="ARBA" id="ARBA00023082"/>
    </source>
</evidence>
<dbReference type="Pfam" id="PF08281">
    <property type="entry name" value="Sigma70_r4_2"/>
    <property type="match status" value="1"/>
</dbReference>
<protein>
    <submittedName>
        <fullName evidence="7">RNA polymerase sigma-70 factor</fullName>
    </submittedName>
</protein>
<comment type="similarity">
    <text evidence="1">Belongs to the sigma-70 factor family. ECF subfamily.</text>
</comment>
<keyword evidence="3" id="KW-0731">Sigma factor</keyword>
<dbReference type="GO" id="GO:0006352">
    <property type="term" value="P:DNA-templated transcription initiation"/>
    <property type="evidence" value="ECO:0007669"/>
    <property type="project" value="InterPro"/>
</dbReference>
<dbReference type="CDD" id="cd06171">
    <property type="entry name" value="Sigma70_r4"/>
    <property type="match status" value="1"/>
</dbReference>
<dbReference type="Gene3D" id="1.10.10.10">
    <property type="entry name" value="Winged helix-like DNA-binding domain superfamily/Winged helix DNA-binding domain"/>
    <property type="match status" value="1"/>
</dbReference>
<dbReference type="Proteomes" id="UP000233618">
    <property type="component" value="Unassembled WGS sequence"/>
</dbReference>
<evidence type="ECO:0000259" key="6">
    <source>
        <dbReference type="Pfam" id="PF08281"/>
    </source>
</evidence>
<keyword evidence="2" id="KW-0805">Transcription regulation</keyword>
<evidence type="ECO:0000313" key="7">
    <source>
        <dbReference type="EMBL" id="PKQ63278.1"/>
    </source>
</evidence>
<feature type="domain" description="RNA polymerase sigma factor 70 region 4 type 2" evidence="6">
    <location>
        <begin position="118"/>
        <end position="170"/>
    </location>
</feature>
<dbReference type="RefSeq" id="WP_101310915.1">
    <property type="nucleotide sequence ID" value="NZ_MVDE01000030.1"/>
</dbReference>
<dbReference type="InterPro" id="IPR014327">
    <property type="entry name" value="RNA_pol_sigma70_bacteroid"/>
</dbReference>
<reference evidence="7 8" key="1">
    <citation type="journal article" date="2017" name="Front. Microbiol.">
        <title>Labilibaculum manganireducens gen. nov., sp. nov. and Labilibaculum filiforme sp. nov., Novel Bacteroidetes Isolated from Subsurface Sediments of the Baltic Sea.</title>
        <authorList>
            <person name="Vandieken V."/>
            <person name="Marshall I.P."/>
            <person name="Niemann H."/>
            <person name="Engelen B."/>
            <person name="Cypionka H."/>
        </authorList>
    </citation>
    <scope>NUCLEOTIDE SEQUENCE [LARGE SCALE GENOMIC DNA]</scope>
    <source>
        <strain evidence="7 8">59.10-2M</strain>
    </source>
</reference>
<dbReference type="InterPro" id="IPR014284">
    <property type="entry name" value="RNA_pol_sigma-70_dom"/>
</dbReference>
<dbReference type="InterPro" id="IPR036388">
    <property type="entry name" value="WH-like_DNA-bd_sf"/>
</dbReference>
<dbReference type="NCBIfam" id="TIGR02937">
    <property type="entry name" value="sigma70-ECF"/>
    <property type="match status" value="1"/>
</dbReference>
<dbReference type="PANTHER" id="PTHR43133:SF46">
    <property type="entry name" value="RNA POLYMERASE SIGMA-70 FACTOR ECF SUBFAMILY"/>
    <property type="match status" value="1"/>
</dbReference>
<dbReference type="SUPFAM" id="SSF88659">
    <property type="entry name" value="Sigma3 and sigma4 domains of RNA polymerase sigma factors"/>
    <property type="match status" value="1"/>
</dbReference>
<dbReference type="InterPro" id="IPR013325">
    <property type="entry name" value="RNA_pol_sigma_r2"/>
</dbReference>
<keyword evidence="8" id="KW-1185">Reference proteome</keyword>
<evidence type="ECO:0000256" key="1">
    <source>
        <dbReference type="ARBA" id="ARBA00010641"/>
    </source>
</evidence>
<dbReference type="GO" id="GO:0016987">
    <property type="term" value="F:sigma factor activity"/>
    <property type="evidence" value="ECO:0007669"/>
    <property type="project" value="UniProtKB-KW"/>
</dbReference>
<name>A0A2N3HYY3_9BACT</name>
<gene>
    <name evidence="7" type="ORF">BZG01_16285</name>
</gene>
<dbReference type="InterPro" id="IPR039425">
    <property type="entry name" value="RNA_pol_sigma-70-like"/>
</dbReference>